<organism evidence="12 13">
    <name type="scientific">Triticum turgidum subsp. durum</name>
    <name type="common">Durum wheat</name>
    <name type="synonym">Triticum durum</name>
    <dbReference type="NCBI Taxonomy" id="4567"/>
    <lineage>
        <taxon>Eukaryota</taxon>
        <taxon>Viridiplantae</taxon>
        <taxon>Streptophyta</taxon>
        <taxon>Embryophyta</taxon>
        <taxon>Tracheophyta</taxon>
        <taxon>Spermatophyta</taxon>
        <taxon>Magnoliopsida</taxon>
        <taxon>Liliopsida</taxon>
        <taxon>Poales</taxon>
        <taxon>Poaceae</taxon>
        <taxon>BOP clade</taxon>
        <taxon>Pooideae</taxon>
        <taxon>Triticodae</taxon>
        <taxon>Triticeae</taxon>
        <taxon>Triticinae</taxon>
        <taxon>Triticum</taxon>
    </lineage>
</organism>
<dbReference type="Gramene" id="TRITD2Av1G066050.1">
    <property type="protein sequence ID" value="TRITD2Av1G066050.1"/>
    <property type="gene ID" value="TRITD2Av1G066050"/>
</dbReference>
<dbReference type="PROSITE" id="PS00027">
    <property type="entry name" value="HOMEOBOX_1"/>
    <property type="match status" value="1"/>
</dbReference>
<evidence type="ECO:0000256" key="8">
    <source>
        <dbReference type="PROSITE-ProRule" id="PRU00108"/>
    </source>
</evidence>
<dbReference type="CDD" id="cd00086">
    <property type="entry name" value="homeodomain"/>
    <property type="match status" value="1"/>
</dbReference>
<dbReference type="GO" id="GO:0005634">
    <property type="term" value="C:nucleus"/>
    <property type="evidence" value="ECO:0007669"/>
    <property type="project" value="UniProtKB-SubCell"/>
</dbReference>
<feature type="domain" description="Homeobox" evidence="11">
    <location>
        <begin position="105"/>
        <end position="148"/>
    </location>
</feature>
<dbReference type="InterPro" id="IPR009057">
    <property type="entry name" value="Homeodomain-like_sf"/>
</dbReference>
<dbReference type="Pfam" id="PF00046">
    <property type="entry name" value="Homeodomain"/>
    <property type="match status" value="1"/>
</dbReference>
<dbReference type="InterPro" id="IPR045224">
    <property type="entry name" value="HDZip_class_I_plant"/>
</dbReference>
<evidence type="ECO:0000259" key="11">
    <source>
        <dbReference type="PROSITE" id="PS50071"/>
    </source>
</evidence>
<dbReference type="GO" id="GO:0045893">
    <property type="term" value="P:positive regulation of DNA-templated transcription"/>
    <property type="evidence" value="ECO:0007669"/>
    <property type="project" value="TreeGrafter"/>
</dbReference>
<keyword evidence="2 10" id="KW-0805">Transcription regulation</keyword>
<dbReference type="InterPro" id="IPR017970">
    <property type="entry name" value="Homeobox_CS"/>
</dbReference>
<keyword evidence="6 8" id="KW-0539">Nucleus</keyword>
<evidence type="ECO:0000256" key="3">
    <source>
        <dbReference type="ARBA" id="ARBA00023125"/>
    </source>
</evidence>
<dbReference type="InterPro" id="IPR000047">
    <property type="entry name" value="HTH_motif"/>
</dbReference>
<evidence type="ECO:0000256" key="9">
    <source>
        <dbReference type="RuleBase" id="RU000682"/>
    </source>
</evidence>
<dbReference type="GO" id="GO:0000981">
    <property type="term" value="F:DNA-binding transcription factor activity, RNA polymerase II-specific"/>
    <property type="evidence" value="ECO:0007669"/>
    <property type="project" value="UniProtKB-UniRule"/>
</dbReference>
<evidence type="ECO:0000313" key="12">
    <source>
        <dbReference type="EMBL" id="VAH28518.1"/>
    </source>
</evidence>
<evidence type="ECO:0000256" key="4">
    <source>
        <dbReference type="ARBA" id="ARBA00023155"/>
    </source>
</evidence>
<evidence type="ECO:0000256" key="10">
    <source>
        <dbReference type="RuleBase" id="RU369038"/>
    </source>
</evidence>
<comment type="similarity">
    <text evidence="7 10">Belongs to the HD-ZIP homeobox family. Class I subfamily.</text>
</comment>
<protein>
    <recommendedName>
        <fullName evidence="10">Homeobox-leucine zipper protein</fullName>
    </recommendedName>
    <alternativeName>
        <fullName evidence="10">HD-ZIP protein</fullName>
    </alternativeName>
    <alternativeName>
        <fullName evidence="10">Homeodomain transcription factor</fullName>
    </alternativeName>
</protein>
<keyword evidence="4 8" id="KW-0371">Homeobox</keyword>
<keyword evidence="5 10" id="KW-0804">Transcription</keyword>
<sequence length="294" mass="31540">MARTASGASCGERCDAREEREALGFHPRGKEVVAALVDVGERRLANACGTPLHGRRTSAQCIGEQEGGRRRVGEAGWVGLCSHGTGGEPAEGAAQEAEGGEVHGLELSFREERKLETGRKVHLAAELGLDPKQVAVWFQNRRARHKSKLMEEEFAKLKHAHDAAILHKCHLENELLRLKERLGATEEEVRRLRSAAGSHGASGNGGDAADAVGACGGSPSSSFSTGTCQQHPGFSGAGQLGPDDELMMCVPEYGLHISFIGGCGSHKIFKHILLENCFLVGQWSGNLWDFIFRG</sequence>
<dbReference type="SMART" id="SM00389">
    <property type="entry name" value="HOX"/>
    <property type="match status" value="1"/>
</dbReference>
<reference evidence="12 13" key="1">
    <citation type="submission" date="2017-09" db="EMBL/GenBank/DDBJ databases">
        <authorList>
            <consortium name="International Durum Wheat Genome Sequencing Consortium (IDWGSC)"/>
            <person name="Milanesi L."/>
        </authorList>
    </citation>
    <scope>NUCLEOTIDE SEQUENCE [LARGE SCALE GENOMIC DNA]</scope>
    <source>
        <strain evidence="13">cv. Svevo</strain>
    </source>
</reference>
<dbReference type="EMBL" id="LT934113">
    <property type="protein sequence ID" value="VAH28518.1"/>
    <property type="molecule type" value="Genomic_DNA"/>
</dbReference>
<dbReference type="SUPFAM" id="SSF46689">
    <property type="entry name" value="Homeodomain-like"/>
    <property type="match status" value="1"/>
</dbReference>
<name>A0A9R1R554_TRITD</name>
<evidence type="ECO:0000313" key="13">
    <source>
        <dbReference type="Proteomes" id="UP000324705"/>
    </source>
</evidence>
<dbReference type="PROSITE" id="PS50071">
    <property type="entry name" value="HOMEOBOX_2"/>
    <property type="match status" value="1"/>
</dbReference>
<proteinExistence type="inferred from homology"/>
<evidence type="ECO:0000256" key="7">
    <source>
        <dbReference type="ARBA" id="ARBA00025748"/>
    </source>
</evidence>
<dbReference type="Proteomes" id="UP000324705">
    <property type="component" value="Chromosome 2A"/>
</dbReference>
<dbReference type="PANTHER" id="PTHR24326">
    <property type="entry name" value="HOMEOBOX-LEUCINE ZIPPER PROTEIN"/>
    <property type="match status" value="1"/>
</dbReference>
<evidence type="ECO:0000256" key="5">
    <source>
        <dbReference type="ARBA" id="ARBA00023163"/>
    </source>
</evidence>
<keyword evidence="13" id="KW-1185">Reference proteome</keyword>
<dbReference type="PRINTS" id="PR00031">
    <property type="entry name" value="HTHREPRESSR"/>
</dbReference>
<dbReference type="AlphaFoldDB" id="A0A9R1R554"/>
<dbReference type="InterPro" id="IPR001356">
    <property type="entry name" value="HD"/>
</dbReference>
<evidence type="ECO:0000256" key="1">
    <source>
        <dbReference type="ARBA" id="ARBA00004123"/>
    </source>
</evidence>
<feature type="DNA-binding region" description="Homeobox" evidence="8">
    <location>
        <begin position="107"/>
        <end position="149"/>
    </location>
</feature>
<evidence type="ECO:0000256" key="6">
    <source>
        <dbReference type="ARBA" id="ARBA00023242"/>
    </source>
</evidence>
<accession>A0A9R1R554</accession>
<comment type="function">
    <text evidence="10">Transcription factor.</text>
</comment>
<evidence type="ECO:0000256" key="2">
    <source>
        <dbReference type="ARBA" id="ARBA00023015"/>
    </source>
</evidence>
<gene>
    <name evidence="12" type="ORF">TRITD_2Av1G066050</name>
</gene>
<dbReference type="GO" id="GO:0043565">
    <property type="term" value="F:sequence-specific DNA binding"/>
    <property type="evidence" value="ECO:0007669"/>
    <property type="project" value="TreeGrafter"/>
</dbReference>
<keyword evidence="3 8" id="KW-0238">DNA-binding</keyword>
<dbReference type="PANTHER" id="PTHR24326:SF527">
    <property type="entry name" value="HOMEOBOX-LEUCINE ZIPPER PROTEIN ATHB-40"/>
    <property type="match status" value="1"/>
</dbReference>
<dbReference type="Gene3D" id="1.10.10.60">
    <property type="entry name" value="Homeodomain-like"/>
    <property type="match status" value="1"/>
</dbReference>
<comment type="subcellular location">
    <subcellularLocation>
        <location evidence="1 8 9">Nucleus</location>
    </subcellularLocation>
</comment>